<name>A0A2W6MXM1_9HELI</name>
<organism evidence="1 2">
    <name type="scientific">Helicobacter valdiviensis</name>
    <dbReference type="NCBI Taxonomy" id="1458358"/>
    <lineage>
        <taxon>Bacteria</taxon>
        <taxon>Pseudomonadati</taxon>
        <taxon>Campylobacterota</taxon>
        <taxon>Epsilonproteobacteria</taxon>
        <taxon>Campylobacterales</taxon>
        <taxon>Helicobacteraceae</taxon>
        <taxon>Helicobacter</taxon>
    </lineage>
</organism>
<accession>A0A2W6MXM1</accession>
<evidence type="ECO:0000313" key="2">
    <source>
        <dbReference type="Proteomes" id="UP000249746"/>
    </source>
</evidence>
<proteinExistence type="predicted"/>
<evidence type="ECO:0000313" key="1">
    <source>
        <dbReference type="EMBL" id="PZT47948.1"/>
    </source>
</evidence>
<dbReference type="RefSeq" id="WP_111229989.1">
    <property type="nucleotide sequence ID" value="NZ_NBIU01000017.1"/>
</dbReference>
<dbReference type="EMBL" id="NBIU01000017">
    <property type="protein sequence ID" value="PZT47948.1"/>
    <property type="molecule type" value="Genomic_DNA"/>
</dbReference>
<protein>
    <submittedName>
        <fullName evidence="1">Uncharacterized protein</fullName>
    </submittedName>
</protein>
<reference evidence="1 2" key="1">
    <citation type="submission" date="2017-03" db="EMBL/GenBank/DDBJ databases">
        <title>Genomic and clinical evidence uncovers the enterohepatic species Helicobacter valdiviensis as a potential human intestinal pathogen.</title>
        <authorList>
            <person name="Fresia P."/>
            <person name="Jara R."/>
            <person name="Sierra R."/>
            <person name="Ferres I."/>
            <person name="Greif G."/>
            <person name="Iraola G."/>
            <person name="Collado L."/>
        </authorList>
    </citation>
    <scope>NUCLEOTIDE SEQUENCE [LARGE SCALE GENOMIC DNA]</scope>
    <source>
        <strain evidence="1 2">WBE14</strain>
    </source>
</reference>
<sequence>MSKEKFLQTFLESGGEFLNTSCFLKELKKSDSLLLMGDFIENFYQLLKDKEYKKASLFHPLFLNPYSKIEHCLYECECEEALLLLLAHFLVKNGNTLDVDVGYLSSESNLAEEDLEAIINEFNAGENQYLVVGKDFYNVKNSSSLARILGFIARNSKIKIVLLEMPEITDKPQIKKESIECDIEVSSMDGLVVYAQENTKLEMPLLEASGQFKIVSKMQEGKKYSIKLSNLEDALEVEFRENPQIKGMVAILWLPKNDKKICYCKIER</sequence>
<dbReference type="AlphaFoldDB" id="A0A2W6MXM1"/>
<dbReference type="Proteomes" id="UP000249746">
    <property type="component" value="Unassembled WGS sequence"/>
</dbReference>
<keyword evidence="2" id="KW-1185">Reference proteome</keyword>
<gene>
    <name evidence="1" type="ORF">B6S12_06435</name>
</gene>
<dbReference type="OrthoDB" id="5319096at2"/>
<comment type="caution">
    <text evidence="1">The sequence shown here is derived from an EMBL/GenBank/DDBJ whole genome shotgun (WGS) entry which is preliminary data.</text>
</comment>